<evidence type="ECO:0000313" key="2">
    <source>
        <dbReference type="Proteomes" id="UP000691718"/>
    </source>
</evidence>
<proteinExistence type="predicted"/>
<dbReference type="EMBL" id="CAJQZP010000585">
    <property type="protein sequence ID" value="CAG4969679.1"/>
    <property type="molecule type" value="Genomic_DNA"/>
</dbReference>
<protein>
    <submittedName>
        <fullName evidence="1">(apollo) hypothetical protein</fullName>
    </submittedName>
</protein>
<dbReference type="AlphaFoldDB" id="A0A8S3WMD8"/>
<dbReference type="OrthoDB" id="10049726at2759"/>
<keyword evidence="2" id="KW-1185">Reference proteome</keyword>
<name>A0A8S3WMD8_PARAO</name>
<evidence type="ECO:0000313" key="1">
    <source>
        <dbReference type="EMBL" id="CAG4969679.1"/>
    </source>
</evidence>
<dbReference type="Proteomes" id="UP000691718">
    <property type="component" value="Unassembled WGS sequence"/>
</dbReference>
<comment type="caution">
    <text evidence="1">The sequence shown here is derived from an EMBL/GenBank/DDBJ whole genome shotgun (WGS) entry which is preliminary data.</text>
</comment>
<gene>
    <name evidence="1" type="ORF">PAPOLLO_LOCUS8140</name>
</gene>
<organism evidence="1 2">
    <name type="scientific">Parnassius apollo</name>
    <name type="common">Apollo butterfly</name>
    <name type="synonym">Papilio apollo</name>
    <dbReference type="NCBI Taxonomy" id="110799"/>
    <lineage>
        <taxon>Eukaryota</taxon>
        <taxon>Metazoa</taxon>
        <taxon>Ecdysozoa</taxon>
        <taxon>Arthropoda</taxon>
        <taxon>Hexapoda</taxon>
        <taxon>Insecta</taxon>
        <taxon>Pterygota</taxon>
        <taxon>Neoptera</taxon>
        <taxon>Endopterygota</taxon>
        <taxon>Lepidoptera</taxon>
        <taxon>Glossata</taxon>
        <taxon>Ditrysia</taxon>
        <taxon>Papilionoidea</taxon>
        <taxon>Papilionidae</taxon>
        <taxon>Parnassiinae</taxon>
        <taxon>Parnassini</taxon>
        <taxon>Parnassius</taxon>
        <taxon>Parnassius</taxon>
    </lineage>
</organism>
<accession>A0A8S3WMD8</accession>
<reference evidence="1" key="1">
    <citation type="submission" date="2021-04" db="EMBL/GenBank/DDBJ databases">
        <authorList>
            <person name="Tunstrom K."/>
        </authorList>
    </citation>
    <scope>NUCLEOTIDE SEQUENCE</scope>
</reference>
<sequence length="215" mass="24744">MHHCVNCGLATGRCNTIDKRVLLDQATLSVIREWCAPEPVNNNNCACQACWDLAQEVVLSRRSIDEPRPMVQTSRICHYCWVLADRSTVHMISGPSTSRQNTMPQIQPQLLDTPIIPLEVQFQSPPTPQTMLEAMPEPVLQSLPQSKSTIVLPDYMRAIKTERGCFIEGCYRTEKHRVPLSTNNMSLNRYNYYVPENNRLCDWHLVIESWEKFKK</sequence>